<dbReference type="SUPFAM" id="SSF52266">
    <property type="entry name" value="SGNH hydrolase"/>
    <property type="match status" value="1"/>
</dbReference>
<dbReference type="InterPro" id="IPR011990">
    <property type="entry name" value="TPR-like_helical_dom_sf"/>
</dbReference>
<evidence type="ECO:0000256" key="1">
    <source>
        <dbReference type="SAM" id="MobiDB-lite"/>
    </source>
</evidence>
<dbReference type="GO" id="GO:0004622">
    <property type="term" value="F:phosphatidylcholine lysophospholipase activity"/>
    <property type="evidence" value="ECO:0007669"/>
    <property type="project" value="TreeGrafter"/>
</dbReference>
<evidence type="ECO:0000313" key="5">
    <source>
        <dbReference type="Proteomes" id="UP000318017"/>
    </source>
</evidence>
<organism evidence="4 5">
    <name type="scientific">Aureliella helgolandensis</name>
    <dbReference type="NCBI Taxonomy" id="2527968"/>
    <lineage>
        <taxon>Bacteria</taxon>
        <taxon>Pseudomonadati</taxon>
        <taxon>Planctomycetota</taxon>
        <taxon>Planctomycetia</taxon>
        <taxon>Pirellulales</taxon>
        <taxon>Pirellulaceae</taxon>
        <taxon>Aureliella</taxon>
    </lineage>
</organism>
<dbReference type="PANTHER" id="PTHR30383">
    <property type="entry name" value="THIOESTERASE 1/PROTEASE 1/LYSOPHOSPHOLIPASE L1"/>
    <property type="match status" value="1"/>
</dbReference>
<feature type="region of interest" description="Disordered" evidence="1">
    <location>
        <begin position="1"/>
        <end position="22"/>
    </location>
</feature>
<protein>
    <submittedName>
        <fullName evidence="4">GDSL-like Lipase/Acylhydrolase</fullName>
    </submittedName>
</protein>
<dbReference type="InterPro" id="IPR013830">
    <property type="entry name" value="SGNH_hydro"/>
</dbReference>
<dbReference type="InterPro" id="IPR051532">
    <property type="entry name" value="Ester_Hydrolysis_Enzymes"/>
</dbReference>
<evidence type="ECO:0000256" key="2">
    <source>
        <dbReference type="SAM" id="Phobius"/>
    </source>
</evidence>
<feature type="transmembrane region" description="Helical" evidence="2">
    <location>
        <begin position="32"/>
        <end position="56"/>
    </location>
</feature>
<gene>
    <name evidence="4" type="ORF">Q31a_24660</name>
</gene>
<proteinExistence type="predicted"/>
<dbReference type="Gene3D" id="3.40.50.1110">
    <property type="entry name" value="SGNH hydrolase"/>
    <property type="match status" value="1"/>
</dbReference>
<dbReference type="KEGG" id="ahel:Q31a_24660"/>
<keyword evidence="2" id="KW-0812">Transmembrane</keyword>
<keyword evidence="5" id="KW-1185">Reference proteome</keyword>
<keyword evidence="2" id="KW-1133">Transmembrane helix</keyword>
<keyword evidence="2" id="KW-0472">Membrane</keyword>
<dbReference type="Pfam" id="PF13472">
    <property type="entry name" value="Lipase_GDSL_2"/>
    <property type="match status" value="1"/>
</dbReference>
<evidence type="ECO:0000313" key="4">
    <source>
        <dbReference type="EMBL" id="QDV24153.1"/>
    </source>
</evidence>
<dbReference type="InterPro" id="IPR036514">
    <property type="entry name" value="SGNH_hydro_sf"/>
</dbReference>
<sequence length="510" mass="57480">MLNPLANKHSDDLGQEKRHRPKSARIPAHRLWLFRIGAILVGLLPLAACEGVLRWIDLPRHPPATDPFVDLHSLKPLFELNPETDILSIGAQRMNLFRPASFARVKGQGGFRVFALGGSTTQGEPYSTETAFPQWLELNLQAAMPDRRVEVINCGGLSYASYRVLAILQEVLEYSPDLIVIYTGQNEYLERRSYEGLEDYQLLHLTRYRLSQLRLVQLFRSWITGPAEREEIVVRQPTRMQTEVDALLDYQGGLEEYQRGDTWHDTVPLHFRWNLEQMVAGCQRAQVPLVLVAPVTNLLDCPPFKFAFAPHQSPQQRAQFSEYWEQATQNTGEAENQASAGQALASALEIDPHHAGALFLLGRRQYASGDYAPAKRTLQAARDADVCPLRAPTAISAVIREVAQNADLPLVDADRLFSDASEHGIVGDQWLVDHIHPSLEGHQLLAEAIAEKCVQEGLIQPGNLQWREDRAESYANQLRGLSEAYFHRGKQRLEGLLLWTQGRAKKTRSE</sequence>
<reference evidence="4 5" key="1">
    <citation type="submission" date="2019-02" db="EMBL/GenBank/DDBJ databases">
        <title>Deep-cultivation of Planctomycetes and their phenomic and genomic characterization uncovers novel biology.</title>
        <authorList>
            <person name="Wiegand S."/>
            <person name="Jogler M."/>
            <person name="Boedeker C."/>
            <person name="Pinto D."/>
            <person name="Vollmers J."/>
            <person name="Rivas-Marin E."/>
            <person name="Kohn T."/>
            <person name="Peeters S.H."/>
            <person name="Heuer A."/>
            <person name="Rast P."/>
            <person name="Oberbeckmann S."/>
            <person name="Bunk B."/>
            <person name="Jeske O."/>
            <person name="Meyerdierks A."/>
            <person name="Storesund J.E."/>
            <person name="Kallscheuer N."/>
            <person name="Luecker S."/>
            <person name="Lage O.M."/>
            <person name="Pohl T."/>
            <person name="Merkel B.J."/>
            <person name="Hornburger P."/>
            <person name="Mueller R.-W."/>
            <person name="Bruemmer F."/>
            <person name="Labrenz M."/>
            <person name="Spormann A.M."/>
            <person name="Op den Camp H."/>
            <person name="Overmann J."/>
            <person name="Amann R."/>
            <person name="Jetten M.S.M."/>
            <person name="Mascher T."/>
            <person name="Medema M.H."/>
            <person name="Devos D.P."/>
            <person name="Kaster A.-K."/>
            <person name="Ovreas L."/>
            <person name="Rohde M."/>
            <person name="Galperin M.Y."/>
            <person name="Jogler C."/>
        </authorList>
    </citation>
    <scope>NUCLEOTIDE SEQUENCE [LARGE SCALE GENOMIC DNA]</scope>
    <source>
        <strain evidence="4 5">Q31a</strain>
    </source>
</reference>
<name>A0A518G6E0_9BACT</name>
<dbReference type="CDD" id="cd00229">
    <property type="entry name" value="SGNH_hydrolase"/>
    <property type="match status" value="1"/>
</dbReference>
<evidence type="ECO:0000259" key="3">
    <source>
        <dbReference type="Pfam" id="PF13472"/>
    </source>
</evidence>
<dbReference type="Gene3D" id="1.25.40.10">
    <property type="entry name" value="Tetratricopeptide repeat domain"/>
    <property type="match status" value="1"/>
</dbReference>
<dbReference type="AlphaFoldDB" id="A0A518G6E0"/>
<accession>A0A518G6E0</accession>
<dbReference type="Proteomes" id="UP000318017">
    <property type="component" value="Chromosome"/>
</dbReference>
<dbReference type="SUPFAM" id="SSF48452">
    <property type="entry name" value="TPR-like"/>
    <property type="match status" value="1"/>
</dbReference>
<keyword evidence="4" id="KW-0378">Hydrolase</keyword>
<feature type="domain" description="SGNH hydrolase-type esterase" evidence="3">
    <location>
        <begin position="115"/>
        <end position="327"/>
    </location>
</feature>
<dbReference type="EMBL" id="CP036298">
    <property type="protein sequence ID" value="QDV24153.1"/>
    <property type="molecule type" value="Genomic_DNA"/>
</dbReference>
<dbReference type="Pfam" id="PF14559">
    <property type="entry name" value="TPR_19"/>
    <property type="match status" value="1"/>
</dbReference>
<dbReference type="PANTHER" id="PTHR30383:SF5">
    <property type="entry name" value="SGNH HYDROLASE-TYPE ESTERASE DOMAIN-CONTAINING PROTEIN"/>
    <property type="match status" value="1"/>
</dbReference>